<evidence type="ECO:0008006" key="5">
    <source>
        <dbReference type="Google" id="ProtNLM"/>
    </source>
</evidence>
<gene>
    <name evidence="1" type="ORF">GGQ89_003835</name>
    <name evidence="2" type="ORF">JYA60_01815</name>
</gene>
<dbReference type="EMBL" id="JAFHKU010000093">
    <property type="protein sequence ID" value="MBN3556970.1"/>
    <property type="molecule type" value="Genomic_DNA"/>
</dbReference>
<dbReference type="AlphaFoldDB" id="A0AA40ZVT7"/>
<comment type="caution">
    <text evidence="2">The sequence shown here is derived from an EMBL/GenBank/DDBJ whole genome shotgun (WGS) entry which is preliminary data.</text>
</comment>
<dbReference type="Pfam" id="PF06199">
    <property type="entry name" value="Phage_tail_2"/>
    <property type="match status" value="1"/>
</dbReference>
<organism evidence="2 4">
    <name type="scientific">Sphingomonas yabuuchiae</name>
    <dbReference type="NCBI Taxonomy" id="172044"/>
    <lineage>
        <taxon>Bacteria</taxon>
        <taxon>Pseudomonadati</taxon>
        <taxon>Pseudomonadota</taxon>
        <taxon>Alphaproteobacteria</taxon>
        <taxon>Sphingomonadales</taxon>
        <taxon>Sphingomonadaceae</taxon>
        <taxon>Sphingomonas</taxon>
    </lineage>
</organism>
<dbReference type="InterPro" id="IPR011855">
    <property type="entry name" value="Phgtail_TP901_1"/>
</dbReference>
<dbReference type="Proteomes" id="UP000584663">
    <property type="component" value="Unassembled WGS sequence"/>
</dbReference>
<dbReference type="RefSeq" id="WP_184106968.1">
    <property type="nucleotide sequence ID" value="NZ_JACHNX010000035.1"/>
</dbReference>
<reference evidence="2" key="2">
    <citation type="submission" date="2021-01" db="EMBL/GenBank/DDBJ databases">
        <title>Genome Sequencing of Type Strains.</title>
        <authorList>
            <person name="Lemaire J.F."/>
            <person name="Inderbitzin P."/>
            <person name="Collins S.B."/>
            <person name="Wespe N."/>
            <person name="Knight-Connoni V."/>
        </authorList>
    </citation>
    <scope>NUCLEOTIDE SEQUENCE</scope>
    <source>
        <strain evidence="2">DSM 14562</strain>
    </source>
</reference>
<dbReference type="Proteomes" id="UP000704529">
    <property type="component" value="Unassembled WGS sequence"/>
</dbReference>
<keyword evidence="3" id="KW-1185">Reference proteome</keyword>
<name>A0AA40ZVT7_9SPHN</name>
<dbReference type="EMBL" id="JACHNX010000035">
    <property type="protein sequence ID" value="MBB4611585.1"/>
    <property type="molecule type" value="Genomic_DNA"/>
</dbReference>
<reference evidence="1 3" key="1">
    <citation type="submission" date="2020-08" db="EMBL/GenBank/DDBJ databases">
        <title>Genomic Encyclopedia of Type Strains, Phase IV (KMG-IV): sequencing the most valuable type-strain genomes for metagenomic binning, comparative biology and taxonomic classification.</title>
        <authorList>
            <person name="Goeker M."/>
        </authorList>
    </citation>
    <scope>NUCLEOTIDE SEQUENCE [LARGE SCALE GENOMIC DNA]</scope>
    <source>
        <strain evidence="1 3">DSM 14562</strain>
    </source>
</reference>
<evidence type="ECO:0000313" key="1">
    <source>
        <dbReference type="EMBL" id="MBB4611585.1"/>
    </source>
</evidence>
<evidence type="ECO:0000313" key="3">
    <source>
        <dbReference type="Proteomes" id="UP000584663"/>
    </source>
</evidence>
<evidence type="ECO:0000313" key="2">
    <source>
        <dbReference type="EMBL" id="MBN3556970.1"/>
    </source>
</evidence>
<accession>A0AA40ZVT7</accession>
<protein>
    <recommendedName>
        <fullName evidence="5">Phage tail protein</fullName>
    </recommendedName>
</protein>
<proteinExistence type="predicted"/>
<sequence>MANEQGDNWRLHIKVGNAYVPIAGETNLEWQSQNTENDISDKDSGVYGATQYGNKKITFTVAGNLKLPDPGFAALEAASNASPPAADIQIKKGANVKYQGPVGIGNFSATFPKGQPATYSVNLANSAAPTVNALSAADASS</sequence>
<evidence type="ECO:0000313" key="4">
    <source>
        <dbReference type="Proteomes" id="UP000704529"/>
    </source>
</evidence>